<organism evidence="3 4">
    <name type="scientific">Botryosphaeria dothidea</name>
    <dbReference type="NCBI Taxonomy" id="55169"/>
    <lineage>
        <taxon>Eukaryota</taxon>
        <taxon>Fungi</taxon>
        <taxon>Dikarya</taxon>
        <taxon>Ascomycota</taxon>
        <taxon>Pezizomycotina</taxon>
        <taxon>Dothideomycetes</taxon>
        <taxon>Dothideomycetes incertae sedis</taxon>
        <taxon>Botryosphaeriales</taxon>
        <taxon>Botryosphaeriaceae</taxon>
        <taxon>Botryosphaeria</taxon>
    </lineage>
</organism>
<keyword evidence="2" id="KW-0472">Membrane</keyword>
<evidence type="ECO:0000313" key="3">
    <source>
        <dbReference type="EMBL" id="KAF4306848.1"/>
    </source>
</evidence>
<sequence length="124" mass="13742">MSISPWAILAICLSAAAIAGILALHFWRARVDARRQQQEKDASADPEKALPVENQQQQQQMQQQQQPAYNNDYPPPPAGPAPVYQATPTTTTRPAWPPHSISSVDYYADSYRASQTTVVEEKHG</sequence>
<protein>
    <submittedName>
        <fullName evidence="3">Uncharacterized protein</fullName>
    </submittedName>
</protein>
<evidence type="ECO:0000256" key="1">
    <source>
        <dbReference type="SAM" id="MobiDB-lite"/>
    </source>
</evidence>
<feature type="region of interest" description="Disordered" evidence="1">
    <location>
        <begin position="32"/>
        <end position="99"/>
    </location>
</feature>
<dbReference type="EMBL" id="WWBZ02000033">
    <property type="protein sequence ID" value="KAF4306848.1"/>
    <property type="molecule type" value="Genomic_DNA"/>
</dbReference>
<proteinExistence type="predicted"/>
<feature type="transmembrane region" description="Helical" evidence="2">
    <location>
        <begin position="6"/>
        <end position="27"/>
    </location>
</feature>
<evidence type="ECO:0000256" key="2">
    <source>
        <dbReference type="SAM" id="Phobius"/>
    </source>
</evidence>
<gene>
    <name evidence="3" type="ORF">GTA08_BOTSDO05284</name>
</gene>
<reference evidence="3" key="1">
    <citation type="submission" date="2020-04" db="EMBL/GenBank/DDBJ databases">
        <title>Genome Assembly and Annotation of Botryosphaeria dothidea sdau 11-99, a Latent Pathogen of Apple Fruit Ring Rot in China.</title>
        <authorList>
            <person name="Yu C."/>
            <person name="Diao Y."/>
            <person name="Lu Q."/>
            <person name="Zhao J."/>
            <person name="Cui S."/>
            <person name="Peng C."/>
            <person name="He B."/>
            <person name="Liu H."/>
        </authorList>
    </citation>
    <scope>NUCLEOTIDE SEQUENCE [LARGE SCALE GENOMIC DNA]</scope>
    <source>
        <strain evidence="3">Sdau11-99</strain>
    </source>
</reference>
<dbReference type="AlphaFoldDB" id="A0A8H4IV38"/>
<accession>A0A8H4IV38</accession>
<comment type="caution">
    <text evidence="3">The sequence shown here is derived from an EMBL/GenBank/DDBJ whole genome shotgun (WGS) entry which is preliminary data.</text>
</comment>
<keyword evidence="2" id="KW-1133">Transmembrane helix</keyword>
<feature type="compositionally biased region" description="Low complexity" evidence="1">
    <location>
        <begin position="81"/>
        <end position="94"/>
    </location>
</feature>
<feature type="compositionally biased region" description="Basic and acidic residues" evidence="1">
    <location>
        <begin position="32"/>
        <end position="50"/>
    </location>
</feature>
<name>A0A8H4IV38_9PEZI</name>
<keyword evidence="4" id="KW-1185">Reference proteome</keyword>
<feature type="compositionally biased region" description="Low complexity" evidence="1">
    <location>
        <begin position="54"/>
        <end position="72"/>
    </location>
</feature>
<keyword evidence="2" id="KW-0812">Transmembrane</keyword>
<evidence type="ECO:0000313" key="4">
    <source>
        <dbReference type="Proteomes" id="UP000572817"/>
    </source>
</evidence>
<dbReference type="Proteomes" id="UP000572817">
    <property type="component" value="Unassembled WGS sequence"/>
</dbReference>